<keyword evidence="4 8" id="KW-1003">Cell membrane</keyword>
<feature type="transmembrane region" description="Helical" evidence="8">
    <location>
        <begin position="111"/>
        <end position="128"/>
    </location>
</feature>
<keyword evidence="5 8" id="KW-0812">Transmembrane</keyword>
<protein>
    <recommendedName>
        <fullName evidence="8">Bcr/CflA family efflux transporter</fullName>
    </recommendedName>
</protein>
<dbReference type="Gene3D" id="1.20.1720.10">
    <property type="entry name" value="Multidrug resistance protein D"/>
    <property type="match status" value="1"/>
</dbReference>
<feature type="transmembrane region" description="Helical" evidence="8">
    <location>
        <begin position="286"/>
        <end position="307"/>
    </location>
</feature>
<feature type="transmembrane region" description="Helical" evidence="8">
    <location>
        <begin position="374"/>
        <end position="395"/>
    </location>
</feature>
<evidence type="ECO:0000256" key="8">
    <source>
        <dbReference type="RuleBase" id="RU365088"/>
    </source>
</evidence>
<keyword evidence="6 8" id="KW-1133">Transmembrane helix</keyword>
<feature type="transmembrane region" description="Helical" evidence="8">
    <location>
        <begin position="251"/>
        <end position="274"/>
    </location>
</feature>
<dbReference type="InterPro" id="IPR036259">
    <property type="entry name" value="MFS_trans_sf"/>
</dbReference>
<dbReference type="Proteomes" id="UP000618943">
    <property type="component" value="Unassembled WGS sequence"/>
</dbReference>
<comment type="subcellular location">
    <subcellularLocation>
        <location evidence="1 8">Cell membrane</location>
        <topology evidence="1 8">Multi-pass membrane protein</topology>
    </subcellularLocation>
</comment>
<feature type="domain" description="Major facilitator superfamily (MFS) profile" evidence="9">
    <location>
        <begin position="16"/>
        <end position="398"/>
    </location>
</feature>
<sequence>MEKTALSERAISKTWIVLILGSLTAFGPLSMDMYLPSLPTVATDLGTTTSFAQLSLTACLLGLAFGQLIFGPLSDIKGRRKPLLFTLIIYAIASLLCAFSSNIWMLIGLRFMQGFSGAAGIVIARASARDMYDGKELTKFVALLALVNGAAPILAPIFGGMVLKFAPWPIVFIVLAIIGLIMFVCVVTILPETLPIERRATGGVFATVKTFGGLVKDRSFMGLALTQAFIMTAMFAYIAGSPFVLQKIYGLSPQAFSLFFGFNGIGIIIASQLTGKLAQTVAEIKLLFAGILIAFTGSLLLVTVIAFKLPLAFILLSLFIIVSTVGIVATTAFSLSMQKQGNNAGSASALLGLLPFIGGAIVSPLVGIAGEMNAWPMGIIMLTSTTGAIIAFLSLPKK</sequence>
<feature type="transmembrane region" description="Helical" evidence="8">
    <location>
        <begin position="12"/>
        <end position="31"/>
    </location>
</feature>
<dbReference type="InterPro" id="IPR020846">
    <property type="entry name" value="MFS_dom"/>
</dbReference>
<gene>
    <name evidence="10" type="ORF">JFL43_10010</name>
</gene>
<feature type="transmembrane region" description="Helical" evidence="8">
    <location>
        <begin position="51"/>
        <end position="71"/>
    </location>
</feature>
<evidence type="ECO:0000256" key="2">
    <source>
        <dbReference type="ARBA" id="ARBA00006236"/>
    </source>
</evidence>
<dbReference type="CDD" id="cd17320">
    <property type="entry name" value="MFS_MdfA_MDR_like"/>
    <property type="match status" value="1"/>
</dbReference>
<feature type="transmembrane region" description="Helical" evidence="8">
    <location>
        <begin position="140"/>
        <end position="162"/>
    </location>
</feature>
<evidence type="ECO:0000259" key="9">
    <source>
        <dbReference type="PROSITE" id="PS50850"/>
    </source>
</evidence>
<keyword evidence="7 8" id="KW-0472">Membrane</keyword>
<dbReference type="Pfam" id="PF07690">
    <property type="entry name" value="MFS_1"/>
    <property type="match status" value="1"/>
</dbReference>
<dbReference type="RefSeq" id="WP_100797092.1">
    <property type="nucleotide sequence ID" value="NZ_JAEOAH010000011.1"/>
</dbReference>
<feature type="transmembrane region" description="Helical" evidence="8">
    <location>
        <begin position="83"/>
        <end position="105"/>
    </location>
</feature>
<dbReference type="EMBL" id="JAEOAH010000011">
    <property type="protein sequence ID" value="MBK3495181.1"/>
    <property type="molecule type" value="Genomic_DNA"/>
</dbReference>
<evidence type="ECO:0000256" key="1">
    <source>
        <dbReference type="ARBA" id="ARBA00004651"/>
    </source>
</evidence>
<dbReference type="PANTHER" id="PTHR23502:SF132">
    <property type="entry name" value="POLYAMINE TRANSPORTER 2-RELATED"/>
    <property type="match status" value="1"/>
</dbReference>
<dbReference type="NCBIfam" id="TIGR00710">
    <property type="entry name" value="efflux_Bcr_CflA"/>
    <property type="match status" value="1"/>
</dbReference>
<evidence type="ECO:0000256" key="3">
    <source>
        <dbReference type="ARBA" id="ARBA00022448"/>
    </source>
</evidence>
<evidence type="ECO:0000256" key="5">
    <source>
        <dbReference type="ARBA" id="ARBA00022692"/>
    </source>
</evidence>
<dbReference type="InterPro" id="IPR001958">
    <property type="entry name" value="Tet-R_TetA/multi-R_MdtG-like"/>
</dbReference>
<keyword evidence="3 8" id="KW-0813">Transport</keyword>
<dbReference type="InterPro" id="IPR004812">
    <property type="entry name" value="Efflux_drug-R_Bcr/CmlA"/>
</dbReference>
<reference evidence="10 11" key="1">
    <citation type="submission" date="2020-12" db="EMBL/GenBank/DDBJ databases">
        <title>YIM B01967 draft genome.</title>
        <authorList>
            <person name="Yan X."/>
        </authorList>
    </citation>
    <scope>NUCLEOTIDE SEQUENCE [LARGE SCALE GENOMIC DNA]</scope>
    <source>
        <strain evidence="10 11">YIM B01967</strain>
    </source>
</reference>
<evidence type="ECO:0000256" key="4">
    <source>
        <dbReference type="ARBA" id="ARBA00022475"/>
    </source>
</evidence>
<comment type="similarity">
    <text evidence="2 8">Belongs to the major facilitator superfamily. Bcr/CmlA family.</text>
</comment>
<feature type="transmembrane region" description="Helical" evidence="8">
    <location>
        <begin position="347"/>
        <end position="368"/>
    </location>
</feature>
<evidence type="ECO:0000256" key="7">
    <source>
        <dbReference type="ARBA" id="ARBA00023136"/>
    </source>
</evidence>
<name>A0ABS1H706_9BACL</name>
<proteinExistence type="inferred from homology"/>
<dbReference type="PRINTS" id="PR01035">
    <property type="entry name" value="TCRTETA"/>
</dbReference>
<dbReference type="PANTHER" id="PTHR23502">
    <property type="entry name" value="MAJOR FACILITATOR SUPERFAMILY"/>
    <property type="match status" value="1"/>
</dbReference>
<accession>A0ABS1H706</accession>
<evidence type="ECO:0000256" key="6">
    <source>
        <dbReference type="ARBA" id="ARBA00022989"/>
    </source>
</evidence>
<dbReference type="SUPFAM" id="SSF103473">
    <property type="entry name" value="MFS general substrate transporter"/>
    <property type="match status" value="1"/>
</dbReference>
<keyword evidence="11" id="KW-1185">Reference proteome</keyword>
<comment type="caution">
    <text evidence="10">The sequence shown here is derived from an EMBL/GenBank/DDBJ whole genome shotgun (WGS) entry which is preliminary data.</text>
</comment>
<feature type="transmembrane region" description="Helical" evidence="8">
    <location>
        <begin position="219"/>
        <end position="239"/>
    </location>
</feature>
<dbReference type="InterPro" id="IPR011701">
    <property type="entry name" value="MFS"/>
</dbReference>
<evidence type="ECO:0000313" key="11">
    <source>
        <dbReference type="Proteomes" id="UP000618943"/>
    </source>
</evidence>
<feature type="transmembrane region" description="Helical" evidence="8">
    <location>
        <begin position="313"/>
        <end position="335"/>
    </location>
</feature>
<dbReference type="PROSITE" id="PS50850">
    <property type="entry name" value="MFS"/>
    <property type="match status" value="1"/>
</dbReference>
<evidence type="ECO:0000313" key="10">
    <source>
        <dbReference type="EMBL" id="MBK3495181.1"/>
    </source>
</evidence>
<feature type="transmembrane region" description="Helical" evidence="8">
    <location>
        <begin position="168"/>
        <end position="190"/>
    </location>
</feature>
<organism evidence="10 11">
    <name type="scientific">Viridibacillus soli</name>
    <dbReference type="NCBI Taxonomy" id="2798301"/>
    <lineage>
        <taxon>Bacteria</taxon>
        <taxon>Bacillati</taxon>
        <taxon>Bacillota</taxon>
        <taxon>Bacilli</taxon>
        <taxon>Bacillales</taxon>
        <taxon>Caryophanaceae</taxon>
        <taxon>Viridibacillus</taxon>
    </lineage>
</organism>